<comment type="caution">
    <text evidence="1">The sequence shown here is derived from an EMBL/GenBank/DDBJ whole genome shotgun (WGS) entry which is preliminary data.</text>
</comment>
<evidence type="ECO:0000313" key="1">
    <source>
        <dbReference type="EMBL" id="CAG8776540.1"/>
    </source>
</evidence>
<reference evidence="1" key="1">
    <citation type="submission" date="2021-06" db="EMBL/GenBank/DDBJ databases">
        <authorList>
            <person name="Kallberg Y."/>
            <person name="Tangrot J."/>
            <person name="Rosling A."/>
        </authorList>
    </citation>
    <scope>NUCLEOTIDE SEQUENCE</scope>
    <source>
        <strain evidence="1">28 12/20/2015</strain>
    </source>
</reference>
<feature type="non-terminal residue" evidence="1">
    <location>
        <position position="50"/>
    </location>
</feature>
<name>A0ACA9R497_9GLOM</name>
<sequence>ELLFNYQEKHAKLKNLIKNKDFSDSCQAWLHQQKSKLHSSSIIKIYIEET</sequence>
<dbReference type="Proteomes" id="UP000789366">
    <property type="component" value="Unassembled WGS sequence"/>
</dbReference>
<proteinExistence type="predicted"/>
<feature type="non-terminal residue" evidence="1">
    <location>
        <position position="1"/>
    </location>
</feature>
<evidence type="ECO:0000313" key="2">
    <source>
        <dbReference type="Proteomes" id="UP000789366"/>
    </source>
</evidence>
<gene>
    <name evidence="1" type="ORF">SPELUC_LOCUS16101</name>
</gene>
<dbReference type="EMBL" id="CAJVPW010057461">
    <property type="protein sequence ID" value="CAG8776540.1"/>
    <property type="molecule type" value="Genomic_DNA"/>
</dbReference>
<keyword evidence="2" id="KW-1185">Reference proteome</keyword>
<organism evidence="1 2">
    <name type="scientific">Cetraspora pellucida</name>
    <dbReference type="NCBI Taxonomy" id="1433469"/>
    <lineage>
        <taxon>Eukaryota</taxon>
        <taxon>Fungi</taxon>
        <taxon>Fungi incertae sedis</taxon>
        <taxon>Mucoromycota</taxon>
        <taxon>Glomeromycotina</taxon>
        <taxon>Glomeromycetes</taxon>
        <taxon>Diversisporales</taxon>
        <taxon>Gigasporaceae</taxon>
        <taxon>Cetraspora</taxon>
    </lineage>
</organism>
<accession>A0ACA9R497</accession>
<protein>
    <submittedName>
        <fullName evidence="1">18245_t:CDS:1</fullName>
    </submittedName>
</protein>